<dbReference type="EMBL" id="LLXH01001494">
    <property type="protein sequence ID" value="PKC58648.1"/>
    <property type="molecule type" value="Genomic_DNA"/>
</dbReference>
<organism evidence="2 3">
    <name type="scientific">Rhizophagus irregularis</name>
    <dbReference type="NCBI Taxonomy" id="588596"/>
    <lineage>
        <taxon>Eukaryota</taxon>
        <taxon>Fungi</taxon>
        <taxon>Fungi incertae sedis</taxon>
        <taxon>Mucoromycota</taxon>
        <taxon>Glomeromycotina</taxon>
        <taxon>Glomeromycetes</taxon>
        <taxon>Glomerales</taxon>
        <taxon>Glomeraceae</taxon>
        <taxon>Rhizophagus</taxon>
    </lineage>
</organism>
<protein>
    <submittedName>
        <fullName evidence="2">Kinase-like protein</fullName>
    </submittedName>
</protein>
<evidence type="ECO:0000259" key="1">
    <source>
        <dbReference type="PROSITE" id="PS50011"/>
    </source>
</evidence>
<dbReference type="Gene3D" id="1.10.510.10">
    <property type="entry name" value="Transferase(Phosphotransferase) domain 1"/>
    <property type="match status" value="2"/>
</dbReference>
<dbReference type="PANTHER" id="PTHR44329">
    <property type="entry name" value="SERINE/THREONINE-PROTEIN KINASE TNNI3K-RELATED"/>
    <property type="match status" value="1"/>
</dbReference>
<dbReference type="InterPro" id="IPR051681">
    <property type="entry name" value="Ser/Thr_Kinases-Pseudokinases"/>
</dbReference>
<dbReference type="GO" id="GO:0004674">
    <property type="term" value="F:protein serine/threonine kinase activity"/>
    <property type="evidence" value="ECO:0007669"/>
    <property type="project" value="TreeGrafter"/>
</dbReference>
<dbReference type="Proteomes" id="UP000232688">
    <property type="component" value="Unassembled WGS sequence"/>
</dbReference>
<name>A0A2N0R5Q3_9GLOM</name>
<dbReference type="AlphaFoldDB" id="A0A2N0R5Q3"/>
<proteinExistence type="predicted"/>
<dbReference type="InterPro" id="IPR000719">
    <property type="entry name" value="Prot_kinase_dom"/>
</dbReference>
<keyword evidence="2" id="KW-0808">Transferase</keyword>
<evidence type="ECO:0000313" key="3">
    <source>
        <dbReference type="Proteomes" id="UP000232688"/>
    </source>
</evidence>
<dbReference type="VEuPathDB" id="FungiDB:FUN_020914"/>
<dbReference type="GO" id="GO:0005524">
    <property type="term" value="F:ATP binding"/>
    <property type="evidence" value="ECO:0007669"/>
    <property type="project" value="InterPro"/>
</dbReference>
<dbReference type="InterPro" id="IPR001245">
    <property type="entry name" value="Ser-Thr/Tyr_kinase_cat_dom"/>
</dbReference>
<reference evidence="2 3" key="2">
    <citation type="submission" date="2017-10" db="EMBL/GenBank/DDBJ databases">
        <title>Genome analyses suggest a sexual origin of heterokaryosis in a supposedly ancient asexual fungus.</title>
        <authorList>
            <person name="Corradi N."/>
            <person name="Sedzielewska K."/>
            <person name="Noel J."/>
            <person name="Charron P."/>
            <person name="Farinelli L."/>
            <person name="Marton T."/>
            <person name="Kruger M."/>
            <person name="Pelin A."/>
            <person name="Brachmann A."/>
            <person name="Corradi N."/>
        </authorList>
    </citation>
    <scope>NUCLEOTIDE SEQUENCE [LARGE SCALE GENOMIC DNA]</scope>
    <source>
        <strain evidence="2 3">A1</strain>
    </source>
</reference>
<sequence>MSVIRKELAHAAISRSLITRATLYCEFCVQNYLKTNFSNWTSGNVNIDNLIQKCQSETLMPSMIVEWIPYNNLQNVRYLTKGGFSEIYTADWVDGKYEEWDSKKQQLKRFGRHNVILKKLENVESANQSWFEEAKSHLTISNKRSDIVQCFGLTQNISNGNYMLVMYKMDISLKEFLQQNHNKLTWRQKLNISFEIVRALYFIHKENAIHRDLHSGNILYSQINSKWYIGDLGFCGPADKSSKSVYGILPYIAPEVINGREYTFKSDIYKNVESANQSWFEEAKSHLTISNKESDIVQCYGLTQNISNGNYMLVMYKMDMSLKEFLQQQNHNKLTWKQKIHITFEYDLGFCGPADKSSESIAPEVINGRKCTFKSDIYSIAMLMWEISSEQPPFNNHEHDCDLALNIINGIRPKIVLGTPVVYKNLMKECWDAGPSKRPDTYTLLKKIQEMNLHYQSITDESSFQSEIYSNVELDKTNSSTNSRLFTSKIHKFENLPEPRNATTEELEVYNNPNFHSEEQDEFEIPKDLLPSLITTIFCQSF</sequence>
<dbReference type="PROSITE" id="PS50011">
    <property type="entry name" value="PROTEIN_KINASE_DOM"/>
    <property type="match status" value="1"/>
</dbReference>
<dbReference type="SUPFAM" id="SSF56112">
    <property type="entry name" value="Protein kinase-like (PK-like)"/>
    <property type="match status" value="2"/>
</dbReference>
<evidence type="ECO:0000313" key="2">
    <source>
        <dbReference type="EMBL" id="PKC58648.1"/>
    </source>
</evidence>
<dbReference type="Pfam" id="PF07714">
    <property type="entry name" value="PK_Tyr_Ser-Thr"/>
    <property type="match status" value="2"/>
</dbReference>
<gene>
    <name evidence="2" type="ORF">RhiirA1_540959</name>
</gene>
<accession>A0A2N0R5Q3</accession>
<dbReference type="VEuPathDB" id="FungiDB:RhiirFUN_023102"/>
<keyword evidence="2" id="KW-0418">Kinase</keyword>
<dbReference type="VEuPathDB" id="FungiDB:RhiirA1_540959"/>
<dbReference type="InterPro" id="IPR011009">
    <property type="entry name" value="Kinase-like_dom_sf"/>
</dbReference>
<comment type="caution">
    <text evidence="2">The sequence shown here is derived from an EMBL/GenBank/DDBJ whole genome shotgun (WGS) entry which is preliminary data.</text>
</comment>
<reference evidence="2 3" key="1">
    <citation type="submission" date="2017-10" db="EMBL/GenBank/DDBJ databases">
        <title>Extensive intraspecific genome diversity in a model arbuscular mycorrhizal fungus.</title>
        <authorList>
            <person name="Chen E.C.H."/>
            <person name="Morin E."/>
            <person name="Baudet D."/>
            <person name="Noel J."/>
            <person name="Ndikumana S."/>
            <person name="Charron P."/>
            <person name="St-Onge C."/>
            <person name="Giorgi J."/>
            <person name="Grigoriev I.V."/>
            <person name="Roux C."/>
            <person name="Martin F.M."/>
            <person name="Corradi N."/>
        </authorList>
    </citation>
    <scope>NUCLEOTIDE SEQUENCE [LARGE SCALE GENOMIC DNA]</scope>
    <source>
        <strain evidence="2 3">A1</strain>
    </source>
</reference>
<feature type="domain" description="Protein kinase" evidence="1">
    <location>
        <begin position="73"/>
        <end position="453"/>
    </location>
</feature>